<evidence type="ECO:0000313" key="4">
    <source>
        <dbReference type="Proteomes" id="UP000746612"/>
    </source>
</evidence>
<evidence type="ECO:0000313" key="2">
    <source>
        <dbReference type="EMBL" id="CAG1995434.1"/>
    </source>
</evidence>
<evidence type="ECO:0000256" key="1">
    <source>
        <dbReference type="SAM" id="MobiDB-lite"/>
    </source>
</evidence>
<dbReference type="EMBL" id="CAAKMV010000148">
    <property type="protein sequence ID" value="VIO60905.1"/>
    <property type="molecule type" value="Genomic_DNA"/>
</dbReference>
<gene>
    <name evidence="3" type="ORF">FUG_LOCUS416619</name>
    <name evidence="2" type="ORF">MDCFG202_LOCUS389715</name>
</gene>
<protein>
    <submittedName>
        <fullName evidence="2">Uncharacterized protein</fullName>
    </submittedName>
</protein>
<feature type="compositionally biased region" description="Basic and acidic residues" evidence="1">
    <location>
        <begin position="73"/>
        <end position="89"/>
    </location>
</feature>
<name>A0A679P7X9_GIBZA</name>
<reference evidence="3" key="1">
    <citation type="submission" date="2019-04" db="EMBL/GenBank/DDBJ databases">
        <authorList>
            <person name="Melise S."/>
            <person name="Noan J."/>
            <person name="Okalmin O."/>
        </authorList>
    </citation>
    <scope>NUCLEOTIDE SEQUENCE</scope>
    <source>
        <strain evidence="3">FN9</strain>
    </source>
</reference>
<evidence type="ECO:0000313" key="3">
    <source>
        <dbReference type="EMBL" id="VIO60905.1"/>
    </source>
</evidence>
<reference evidence="2" key="2">
    <citation type="submission" date="2021-03" db="EMBL/GenBank/DDBJ databases">
        <authorList>
            <person name="Alouane T."/>
            <person name="Langin T."/>
            <person name="Bonhomme L."/>
        </authorList>
    </citation>
    <scope>NUCLEOTIDE SEQUENCE</scope>
    <source>
        <strain evidence="2">MDC_Fg202</strain>
    </source>
</reference>
<accession>A0A679P7X9</accession>
<sequence length="155" mass="17293">MKLALASSQLAQFFTSPRGGLSAPTPTRQRGGTASRLVGRRIRKNHRRRPLFRRSAAILQDDRVLSPFSSLTMEDKKQGEAPERHRPDAEDSMEICSVEPPPDNPTSASPVAAEITSLCFLPQSIREHQERAKRPQLQDVDMTDDTETLLPMDTS</sequence>
<dbReference type="EMBL" id="CAJPIJ010000158">
    <property type="protein sequence ID" value="CAG1995434.1"/>
    <property type="molecule type" value="Genomic_DNA"/>
</dbReference>
<dbReference type="AlphaFoldDB" id="A0A679P7X9"/>
<feature type="region of interest" description="Disordered" evidence="1">
    <location>
        <begin position="69"/>
        <end position="109"/>
    </location>
</feature>
<organism evidence="2 4">
    <name type="scientific">Gibberella zeae</name>
    <name type="common">Wheat head blight fungus</name>
    <name type="synonym">Fusarium graminearum</name>
    <dbReference type="NCBI Taxonomy" id="5518"/>
    <lineage>
        <taxon>Eukaryota</taxon>
        <taxon>Fungi</taxon>
        <taxon>Dikarya</taxon>
        <taxon>Ascomycota</taxon>
        <taxon>Pezizomycotina</taxon>
        <taxon>Sordariomycetes</taxon>
        <taxon>Hypocreomycetidae</taxon>
        <taxon>Hypocreales</taxon>
        <taxon>Nectriaceae</taxon>
        <taxon>Fusarium</taxon>
    </lineage>
</organism>
<feature type="region of interest" description="Disordered" evidence="1">
    <location>
        <begin position="126"/>
        <end position="155"/>
    </location>
</feature>
<proteinExistence type="predicted"/>
<feature type="region of interest" description="Disordered" evidence="1">
    <location>
        <begin position="13"/>
        <end position="39"/>
    </location>
</feature>
<dbReference type="OrthoDB" id="5098914at2759"/>
<dbReference type="Proteomes" id="UP000746612">
    <property type="component" value="Unassembled WGS sequence"/>
</dbReference>